<keyword evidence="9" id="KW-1185">Reference proteome</keyword>
<evidence type="ECO:0000256" key="1">
    <source>
        <dbReference type="ARBA" id="ARBA00022618"/>
    </source>
</evidence>
<feature type="domain" description="Cyclin-like" evidence="6">
    <location>
        <begin position="487"/>
        <end position="588"/>
    </location>
</feature>
<keyword evidence="3" id="KW-0131">Cell cycle</keyword>
<sequence>MQHQAYLPCLSSQPQRPQRAFAAQVHHNENLSLNTTGHASKNGQTHQVNLNGATTAGGFKGPVKRTAFGDLSNTSAPTASQATKGLVKHAANTTKVMPYKDDNKENAIKAGKSKEAFLRPAQRPSNGLKPSSTTAGFSQTESRGHAVMKQAATKKATFVYADEPQQKQQTLSRQYRSQPYLRAADAPVLRRTQSKHTIQEEKPHDAEDDIDETPYEDAVEELPQRDAYFPPELPVSEHVQPHMAADTKSSQHLPAPGSMHSLQPAPPVPEAEEYWDEEDDEDLYDEQGYTTAHSFRSHGDNTTTGATTLLVPKVTSRIQEELEEAKYYVEDNRLQDDIDEEEWDVSMVAEYGEEIFQYMRELEIKMLPNPHYMTEVQAEIQWSMRSVLMDWLVQVHNRFSLLPETLFLTVNYIDRFLSNKMVSLGKLQLVGATAIFVAAKYEEINCPSVQEIVFMVDGGYTVDEILKAERFMLSMLQFELGWPGPMSFLRRISKADDYDLETRTLAKYFLEVTIMDERFIGCTPSYLSAGAHCLARLMLKKGDWVSSDPTYGQRVDGQKLNSLWSLGHIHYSGYTWAQLKPLVAMLLECCRSPQKHHTAVYDKYADRRFKKASTFVEEEVNKGFVLPFSHSVPRLSLCGASHEPSASLRFPLPDLILAES</sequence>
<dbReference type="InterPro" id="IPR004367">
    <property type="entry name" value="Cyclin_C-dom"/>
</dbReference>
<feature type="region of interest" description="Disordered" evidence="5">
    <location>
        <begin position="243"/>
        <end position="280"/>
    </location>
</feature>
<feature type="region of interest" description="Disordered" evidence="5">
    <location>
        <begin position="35"/>
        <end position="61"/>
    </location>
</feature>
<feature type="domain" description="Cyclin-like" evidence="6">
    <location>
        <begin position="390"/>
        <end position="474"/>
    </location>
</feature>
<evidence type="ECO:0000256" key="2">
    <source>
        <dbReference type="ARBA" id="ARBA00023127"/>
    </source>
</evidence>
<feature type="region of interest" description="Disordered" evidence="5">
    <location>
        <begin position="117"/>
        <end position="142"/>
    </location>
</feature>
<feature type="compositionally biased region" description="Polar residues" evidence="5">
    <location>
        <begin position="35"/>
        <end position="54"/>
    </location>
</feature>
<dbReference type="SMART" id="SM01332">
    <property type="entry name" value="Cyclin_C"/>
    <property type="match status" value="1"/>
</dbReference>
<accession>A0ABR4EDA9</accession>
<dbReference type="Pfam" id="PF02984">
    <property type="entry name" value="Cyclin_C"/>
    <property type="match status" value="1"/>
</dbReference>
<feature type="compositionally biased region" description="Polar residues" evidence="5">
    <location>
        <begin position="123"/>
        <end position="141"/>
    </location>
</feature>
<proteinExistence type="inferred from homology"/>
<dbReference type="SUPFAM" id="SSF47954">
    <property type="entry name" value="Cyclin-like"/>
    <property type="match status" value="2"/>
</dbReference>
<comment type="similarity">
    <text evidence="4">Belongs to the cyclin family.</text>
</comment>
<feature type="region of interest" description="Disordered" evidence="5">
    <location>
        <begin position="190"/>
        <end position="211"/>
    </location>
</feature>
<dbReference type="InterPro" id="IPR006671">
    <property type="entry name" value="Cyclin_N"/>
</dbReference>
<protein>
    <recommendedName>
        <fullName evidence="10">Cyclin N-terminal domain-containing protein</fullName>
    </recommendedName>
</protein>
<evidence type="ECO:0000313" key="8">
    <source>
        <dbReference type="EMBL" id="KAL2280430.1"/>
    </source>
</evidence>
<evidence type="ECO:0000256" key="4">
    <source>
        <dbReference type="RuleBase" id="RU000383"/>
    </source>
</evidence>
<keyword evidence="2 4" id="KW-0195">Cyclin</keyword>
<dbReference type="InterPro" id="IPR036915">
    <property type="entry name" value="Cyclin-like_sf"/>
</dbReference>
<dbReference type="CDD" id="cd20512">
    <property type="entry name" value="CYCLIN_CLBs_yeast_rpt2"/>
    <property type="match status" value="1"/>
</dbReference>
<name>A0ABR4EDA9_9PEZI</name>
<evidence type="ECO:0000313" key="9">
    <source>
        <dbReference type="Proteomes" id="UP001600888"/>
    </source>
</evidence>
<dbReference type="InterPro" id="IPR048258">
    <property type="entry name" value="Cyclins_cyclin-box"/>
</dbReference>
<dbReference type="PROSITE" id="PS00292">
    <property type="entry name" value="CYCLINS"/>
    <property type="match status" value="1"/>
</dbReference>
<evidence type="ECO:0000256" key="3">
    <source>
        <dbReference type="ARBA" id="ARBA00023306"/>
    </source>
</evidence>
<dbReference type="PANTHER" id="PTHR10177">
    <property type="entry name" value="CYCLINS"/>
    <property type="match status" value="1"/>
</dbReference>
<organism evidence="8 9">
    <name type="scientific">Diaporthe vaccinii</name>
    <dbReference type="NCBI Taxonomy" id="105482"/>
    <lineage>
        <taxon>Eukaryota</taxon>
        <taxon>Fungi</taxon>
        <taxon>Dikarya</taxon>
        <taxon>Ascomycota</taxon>
        <taxon>Pezizomycotina</taxon>
        <taxon>Sordariomycetes</taxon>
        <taxon>Sordariomycetidae</taxon>
        <taxon>Diaporthales</taxon>
        <taxon>Diaporthaceae</taxon>
        <taxon>Diaporthe</taxon>
        <taxon>Diaporthe eres species complex</taxon>
    </lineage>
</organism>
<dbReference type="CDD" id="cd20568">
    <property type="entry name" value="CYCLIN_CLBs_yeast_rpt1"/>
    <property type="match status" value="1"/>
</dbReference>
<gene>
    <name evidence="8" type="ORF">FJTKL_12650</name>
</gene>
<dbReference type="InterPro" id="IPR013763">
    <property type="entry name" value="Cyclin-like_dom"/>
</dbReference>
<evidence type="ECO:0000256" key="5">
    <source>
        <dbReference type="SAM" id="MobiDB-lite"/>
    </source>
</evidence>
<evidence type="ECO:0008006" key="10">
    <source>
        <dbReference type="Google" id="ProtNLM"/>
    </source>
</evidence>
<evidence type="ECO:0000259" key="6">
    <source>
        <dbReference type="SMART" id="SM00385"/>
    </source>
</evidence>
<keyword evidence="1" id="KW-0132">Cell division</keyword>
<dbReference type="Gene3D" id="1.10.472.10">
    <property type="entry name" value="Cyclin-like"/>
    <property type="match status" value="2"/>
</dbReference>
<comment type="caution">
    <text evidence="8">The sequence shown here is derived from an EMBL/GenBank/DDBJ whole genome shotgun (WGS) entry which is preliminary data.</text>
</comment>
<dbReference type="Proteomes" id="UP001600888">
    <property type="component" value="Unassembled WGS sequence"/>
</dbReference>
<dbReference type="EMBL" id="JBAWTH010000067">
    <property type="protein sequence ID" value="KAL2280430.1"/>
    <property type="molecule type" value="Genomic_DNA"/>
</dbReference>
<feature type="domain" description="Cyclin C-terminal" evidence="7">
    <location>
        <begin position="483"/>
        <end position="618"/>
    </location>
</feature>
<dbReference type="SMART" id="SM00385">
    <property type="entry name" value="CYCLIN"/>
    <property type="match status" value="2"/>
</dbReference>
<dbReference type="Pfam" id="PF00134">
    <property type="entry name" value="Cyclin_N"/>
    <property type="match status" value="1"/>
</dbReference>
<dbReference type="InterPro" id="IPR039361">
    <property type="entry name" value="Cyclin"/>
</dbReference>
<evidence type="ECO:0000259" key="7">
    <source>
        <dbReference type="SMART" id="SM01332"/>
    </source>
</evidence>
<feature type="compositionally biased region" description="Acidic residues" evidence="5">
    <location>
        <begin position="270"/>
        <end position="280"/>
    </location>
</feature>
<reference evidence="8 9" key="1">
    <citation type="submission" date="2024-03" db="EMBL/GenBank/DDBJ databases">
        <title>A high-quality draft genome sequence of Diaporthe vaccinii, a causative agent of upright dieback and viscid rot disease in cranberry plants.</title>
        <authorList>
            <person name="Sarrasin M."/>
            <person name="Lang B.F."/>
            <person name="Burger G."/>
        </authorList>
    </citation>
    <scope>NUCLEOTIDE SEQUENCE [LARGE SCALE GENOMIC DNA]</scope>
    <source>
        <strain evidence="8 9">IS7</strain>
    </source>
</reference>